<name>A0A9P4US98_9PEZI</name>
<evidence type="ECO:0000313" key="4">
    <source>
        <dbReference type="Proteomes" id="UP000799441"/>
    </source>
</evidence>
<protein>
    <submittedName>
        <fullName evidence="3">Uncharacterized protein</fullName>
    </submittedName>
</protein>
<evidence type="ECO:0000256" key="2">
    <source>
        <dbReference type="SAM" id="MobiDB-lite"/>
    </source>
</evidence>
<proteinExistence type="predicted"/>
<dbReference type="EMBL" id="MU003770">
    <property type="protein sequence ID" value="KAF2724784.1"/>
    <property type="molecule type" value="Genomic_DNA"/>
</dbReference>
<comment type="caution">
    <text evidence="3">The sequence shown here is derived from an EMBL/GenBank/DDBJ whole genome shotgun (WGS) entry which is preliminary data.</text>
</comment>
<feature type="coiled-coil region" evidence="1">
    <location>
        <begin position="374"/>
        <end position="408"/>
    </location>
</feature>
<dbReference type="AlphaFoldDB" id="A0A9P4US98"/>
<feature type="compositionally biased region" description="Polar residues" evidence="2">
    <location>
        <begin position="289"/>
        <end position="322"/>
    </location>
</feature>
<feature type="region of interest" description="Disordered" evidence="2">
    <location>
        <begin position="206"/>
        <end position="268"/>
    </location>
</feature>
<feature type="region of interest" description="Disordered" evidence="2">
    <location>
        <begin position="284"/>
        <end position="367"/>
    </location>
</feature>
<reference evidence="3" key="1">
    <citation type="journal article" date="2020" name="Stud. Mycol.">
        <title>101 Dothideomycetes genomes: a test case for predicting lifestyles and emergence of pathogens.</title>
        <authorList>
            <person name="Haridas S."/>
            <person name="Albert R."/>
            <person name="Binder M."/>
            <person name="Bloem J."/>
            <person name="Labutti K."/>
            <person name="Salamov A."/>
            <person name="Andreopoulos B."/>
            <person name="Baker S."/>
            <person name="Barry K."/>
            <person name="Bills G."/>
            <person name="Bluhm B."/>
            <person name="Cannon C."/>
            <person name="Castanera R."/>
            <person name="Culley D."/>
            <person name="Daum C."/>
            <person name="Ezra D."/>
            <person name="Gonzalez J."/>
            <person name="Henrissat B."/>
            <person name="Kuo A."/>
            <person name="Liang C."/>
            <person name="Lipzen A."/>
            <person name="Lutzoni F."/>
            <person name="Magnuson J."/>
            <person name="Mondo S."/>
            <person name="Nolan M."/>
            <person name="Ohm R."/>
            <person name="Pangilinan J."/>
            <person name="Park H.-J."/>
            <person name="Ramirez L."/>
            <person name="Alfaro M."/>
            <person name="Sun H."/>
            <person name="Tritt A."/>
            <person name="Yoshinaga Y."/>
            <person name="Zwiers L.-H."/>
            <person name="Turgeon B."/>
            <person name="Goodwin S."/>
            <person name="Spatafora J."/>
            <person name="Crous P."/>
            <person name="Grigoriev I."/>
        </authorList>
    </citation>
    <scope>NUCLEOTIDE SEQUENCE</scope>
    <source>
        <strain evidence="3">CBS 116435</strain>
    </source>
</reference>
<evidence type="ECO:0000313" key="3">
    <source>
        <dbReference type="EMBL" id="KAF2724784.1"/>
    </source>
</evidence>
<sequence>MTSTPGSIDRQVSAVDVRGALGTTYGEVEENADVLDPGTAERRTWREPFTGILREIWMPGDGDGNLTAEHHDQRVPPDDIKQRWKFYQSTDFDPTLNRVDVDKAFPPRFVILDDRAAYEILSSNIPRSHLSEFWGFDFSGHGAIRSRRPHRGRSAVANPDANGNDKYHHGFMLNKKDKYYFTGQRDYQAVIWYNSAEQRLKRKREVDLEEARKESETRKKIPLQKRHNQYTPAEQLARTKNRLVREQLGRYVPTSTSTKPAESTRPSATQLAILSPLVANRGYLPLNPPSTGDDTASSITSASPAQQSKRANGLTTNNQENSSSDEDFPFYRRSTTSFPGRVPSERRSASGHFTPPSPASRVDPTPTRSARDIIRVKDQEIAEKQRRLDEKDIELKAACTRIAELEGQVAMLMKGGR</sequence>
<gene>
    <name evidence="3" type="ORF">K431DRAFT_309906</name>
</gene>
<organism evidence="3 4">
    <name type="scientific">Polychaeton citri CBS 116435</name>
    <dbReference type="NCBI Taxonomy" id="1314669"/>
    <lineage>
        <taxon>Eukaryota</taxon>
        <taxon>Fungi</taxon>
        <taxon>Dikarya</taxon>
        <taxon>Ascomycota</taxon>
        <taxon>Pezizomycotina</taxon>
        <taxon>Dothideomycetes</taxon>
        <taxon>Dothideomycetidae</taxon>
        <taxon>Capnodiales</taxon>
        <taxon>Capnodiaceae</taxon>
        <taxon>Polychaeton</taxon>
    </lineage>
</organism>
<dbReference type="OrthoDB" id="3650389at2759"/>
<keyword evidence="1" id="KW-0175">Coiled coil</keyword>
<feature type="compositionally biased region" description="Polar residues" evidence="2">
    <location>
        <begin position="253"/>
        <end position="268"/>
    </location>
</feature>
<evidence type="ECO:0000256" key="1">
    <source>
        <dbReference type="SAM" id="Coils"/>
    </source>
</evidence>
<accession>A0A9P4US98</accession>
<dbReference type="Proteomes" id="UP000799441">
    <property type="component" value="Unassembled WGS sequence"/>
</dbReference>
<keyword evidence="4" id="KW-1185">Reference proteome</keyword>
<feature type="compositionally biased region" description="Basic and acidic residues" evidence="2">
    <location>
        <begin position="206"/>
        <end position="219"/>
    </location>
</feature>